<feature type="transmembrane region" description="Helical" evidence="1">
    <location>
        <begin position="12"/>
        <end position="32"/>
    </location>
</feature>
<evidence type="ECO:0000256" key="1">
    <source>
        <dbReference type="SAM" id="Phobius"/>
    </source>
</evidence>
<evidence type="ECO:0000313" key="2">
    <source>
        <dbReference type="EMBL" id="MBB5063240.1"/>
    </source>
</evidence>
<name>A0A7W7ZNJ7_9BACT</name>
<proteinExistence type="predicted"/>
<sequence>MGRSIHIGATLRNVVIAFLLLRPVIVISINLYNTYLPSTTSMDGKWVGELKFEGLNTANYATDEEADRLPHLTDSAVIRFTLAPTTLLFLNKNHEGRGELEFTGSGQRRSFSVHVGYMDDGSKQYLLDFDVNEPNSSSDSKAEPRFRLVNAWFHDGVFTVVPPSSSLKSSPDWAVSGSLHKANTQQEYSRLFIARAARRKYDGS</sequence>
<organism evidence="2 3">
    <name type="scientific">Granulicella mallensis</name>
    <dbReference type="NCBI Taxonomy" id="940614"/>
    <lineage>
        <taxon>Bacteria</taxon>
        <taxon>Pseudomonadati</taxon>
        <taxon>Acidobacteriota</taxon>
        <taxon>Terriglobia</taxon>
        <taxon>Terriglobales</taxon>
        <taxon>Acidobacteriaceae</taxon>
        <taxon>Granulicella</taxon>
    </lineage>
</organism>
<evidence type="ECO:0000313" key="3">
    <source>
        <dbReference type="Proteomes" id="UP000584867"/>
    </source>
</evidence>
<comment type="caution">
    <text evidence="2">The sequence shown here is derived from an EMBL/GenBank/DDBJ whole genome shotgun (WGS) entry which is preliminary data.</text>
</comment>
<keyword evidence="1" id="KW-0472">Membrane</keyword>
<protein>
    <submittedName>
        <fullName evidence="2">Uncharacterized protein</fullName>
    </submittedName>
</protein>
<reference evidence="2 3" key="1">
    <citation type="submission" date="2020-08" db="EMBL/GenBank/DDBJ databases">
        <title>Genomic Encyclopedia of Type Strains, Phase IV (KMG-V): Genome sequencing to study the core and pangenomes of soil and plant-associated prokaryotes.</title>
        <authorList>
            <person name="Whitman W."/>
        </authorList>
    </citation>
    <scope>NUCLEOTIDE SEQUENCE [LARGE SCALE GENOMIC DNA]</scope>
    <source>
        <strain evidence="2 3">X5P3</strain>
    </source>
</reference>
<accession>A0A7W7ZNJ7</accession>
<gene>
    <name evidence="2" type="ORF">HDF15_001580</name>
</gene>
<keyword evidence="1" id="KW-1133">Transmembrane helix</keyword>
<dbReference type="RefSeq" id="WP_184254232.1">
    <property type="nucleotide sequence ID" value="NZ_JACHIO010000005.1"/>
</dbReference>
<keyword evidence="1" id="KW-0812">Transmembrane</keyword>
<dbReference type="AlphaFoldDB" id="A0A7W7ZNJ7"/>
<dbReference type="Proteomes" id="UP000584867">
    <property type="component" value="Unassembled WGS sequence"/>
</dbReference>
<dbReference type="EMBL" id="JACHIO010000005">
    <property type="protein sequence ID" value="MBB5063240.1"/>
    <property type="molecule type" value="Genomic_DNA"/>
</dbReference>